<accession>A0A392M769</accession>
<reference evidence="2 3" key="1">
    <citation type="journal article" date="2018" name="Front. Plant Sci.">
        <title>Red Clover (Trifolium pratense) and Zigzag Clover (T. medium) - A Picture of Genomic Similarities and Differences.</title>
        <authorList>
            <person name="Dluhosova J."/>
            <person name="Istvanek J."/>
            <person name="Nedelnik J."/>
            <person name="Repkova J."/>
        </authorList>
    </citation>
    <scope>NUCLEOTIDE SEQUENCE [LARGE SCALE GENOMIC DNA]</scope>
    <source>
        <strain evidence="3">cv. 10/8</strain>
        <tissue evidence="2">Leaf</tissue>
    </source>
</reference>
<dbReference type="EMBL" id="LXQA010004621">
    <property type="protein sequence ID" value="MCH83079.1"/>
    <property type="molecule type" value="Genomic_DNA"/>
</dbReference>
<organism evidence="2 3">
    <name type="scientific">Trifolium medium</name>
    <dbReference type="NCBI Taxonomy" id="97028"/>
    <lineage>
        <taxon>Eukaryota</taxon>
        <taxon>Viridiplantae</taxon>
        <taxon>Streptophyta</taxon>
        <taxon>Embryophyta</taxon>
        <taxon>Tracheophyta</taxon>
        <taxon>Spermatophyta</taxon>
        <taxon>Magnoliopsida</taxon>
        <taxon>eudicotyledons</taxon>
        <taxon>Gunneridae</taxon>
        <taxon>Pentapetalae</taxon>
        <taxon>rosids</taxon>
        <taxon>fabids</taxon>
        <taxon>Fabales</taxon>
        <taxon>Fabaceae</taxon>
        <taxon>Papilionoideae</taxon>
        <taxon>50 kb inversion clade</taxon>
        <taxon>NPAAA clade</taxon>
        <taxon>Hologalegina</taxon>
        <taxon>IRL clade</taxon>
        <taxon>Trifolieae</taxon>
        <taxon>Trifolium</taxon>
    </lineage>
</organism>
<evidence type="ECO:0000313" key="2">
    <source>
        <dbReference type="EMBL" id="MCH83079.1"/>
    </source>
</evidence>
<sequence>AQSLLEKLEGTWFGSFKIRANISRFKRGEVVDDNTAKPRKEGSDVGKVPKEGLSAEISFKHALVEGRTMAEVGVGKQTASSALKDPNRDFDGVLEVEPVPCNLQKLKHCYVGLLREEMDPNRLQMMIAMEGFQNIQVVPLGVDVFLLSSVQQEGVKIALEANRDWWNQWFFEISCWSSNLVTTGRRVWVRVFGVPPHAWGLDCFTKVVRPAGKFIKLDSQTENLVRLDVARVLIDQSTWSSIDFVQQIKVVEERFLVKVVEESPGDSDLVLHRRAEPHVSVDGSSRSSVKDWRVDGAASDHGWREGCSDGDSGDDVTPGPLGNNQFQQPTTLGLAPEVREHEVQMIATDPKNRQVGEIDLTTFDGLSCNKGDEIQILSQNKEGEQNPGVVCVDNVIEPLVVRRCQEEEGLTCEGDESAGSKGCGTCEGTEVGPSSSPLHVAIRPADMGPVVFLNKGKAIMSHSELEGVDTANFLLFKGGCSVGSSGPVNFLMDQELCLVNRVKDKEVAFLAWQESLLVPPSALGGVRFSATPSRPSRSEVEGRKKLVVPSGSFMRCEHFVQAVRGAKGGRRGRKKGRKVVSSLGLGEHEESISNDSCDLNRVPSVGRKDMVPISSLQVVLTEEEPNRVHDAGSVAFRVEAEGLFNIGLNLGCTSNEERITMIERLIDLEEKEGFIAEDLGEDDGDQ</sequence>
<protein>
    <submittedName>
        <fullName evidence="2">Uncharacterized protein</fullName>
    </submittedName>
</protein>
<dbReference type="PANTHER" id="PTHR34427">
    <property type="entry name" value="DUF4283 DOMAIN PROTEIN"/>
    <property type="match status" value="1"/>
</dbReference>
<keyword evidence="3" id="KW-1185">Reference proteome</keyword>
<feature type="non-terminal residue" evidence="2">
    <location>
        <position position="1"/>
    </location>
</feature>
<proteinExistence type="predicted"/>
<gene>
    <name evidence="2" type="ORF">A2U01_0003894</name>
</gene>
<evidence type="ECO:0000256" key="1">
    <source>
        <dbReference type="SAM" id="MobiDB-lite"/>
    </source>
</evidence>
<comment type="caution">
    <text evidence="2">The sequence shown here is derived from an EMBL/GenBank/DDBJ whole genome shotgun (WGS) entry which is preliminary data.</text>
</comment>
<dbReference type="AlphaFoldDB" id="A0A392M769"/>
<dbReference type="Proteomes" id="UP000265520">
    <property type="component" value="Unassembled WGS sequence"/>
</dbReference>
<evidence type="ECO:0000313" key="3">
    <source>
        <dbReference type="Proteomes" id="UP000265520"/>
    </source>
</evidence>
<name>A0A392M769_9FABA</name>
<dbReference type="PANTHER" id="PTHR34427:SF5">
    <property type="entry name" value="DUF4283 DOMAIN-CONTAINING PROTEIN"/>
    <property type="match status" value="1"/>
</dbReference>
<feature type="region of interest" description="Disordered" evidence="1">
    <location>
        <begin position="297"/>
        <end position="329"/>
    </location>
</feature>